<comment type="caution">
    <text evidence="3">The sequence shown here is derived from an EMBL/GenBank/DDBJ whole genome shotgun (WGS) entry which is preliminary data.</text>
</comment>
<reference evidence="3 4" key="2">
    <citation type="journal article" date="2016" name="Infect. Immun.">
        <title>Helicobacter saguini, a Novel Helicobacter Isolated from Cotton-Top Tamarins with Ulcerative Colitis, Has Proinflammatory Properties and Induces Typhlocolitis and Dysplasia in Gnotobiotic IL-10-/- Mice.</title>
        <authorList>
            <person name="Shen Z."/>
            <person name="Mannion A."/>
            <person name="Whary M.T."/>
            <person name="Muthupalani S."/>
            <person name="Sheh A."/>
            <person name="Feng Y."/>
            <person name="Gong G."/>
            <person name="Vandamme P."/>
            <person name="Holcombe H.R."/>
            <person name="Paster B.J."/>
            <person name="Fox J.G."/>
        </authorList>
    </citation>
    <scope>NUCLEOTIDE SEQUENCE [LARGE SCALE GENOMIC DNA]</scope>
    <source>
        <strain evidence="3 4">MIT 97-6194</strain>
    </source>
</reference>
<dbReference type="Proteomes" id="UP000029714">
    <property type="component" value="Unassembled WGS sequence"/>
</dbReference>
<dbReference type="RefSeq" id="WP_034573266.1">
    <property type="nucleotide sequence ID" value="NZ_JRMP02000008.1"/>
</dbReference>
<evidence type="ECO:0000313" key="3">
    <source>
        <dbReference type="EMBL" id="TLD94299.1"/>
    </source>
</evidence>
<dbReference type="Proteomes" id="UP000477070">
    <property type="component" value="Unassembled WGS sequence"/>
</dbReference>
<reference evidence="2 5" key="4">
    <citation type="submission" date="2019-12" db="EMBL/GenBank/DDBJ databases">
        <title>Multi-Generational Helicobacter saguini Isolates.</title>
        <authorList>
            <person name="Mannion A."/>
            <person name="Shen Z."/>
            <person name="Fox J.G."/>
        </authorList>
    </citation>
    <scope>NUCLEOTIDE SEQUENCE [LARGE SCALE GENOMIC DNA]</scope>
    <source>
        <strain evidence="2">16-048</strain>
        <strain evidence="5">16-048 (F4)</strain>
    </source>
</reference>
<dbReference type="OrthoDB" id="8400810at2"/>
<reference evidence="3 4" key="1">
    <citation type="journal article" date="2014" name="Genome Announc.">
        <title>Draft genome sequences of eight enterohepatic helicobacter species isolated from both laboratory and wild rodents.</title>
        <authorList>
            <person name="Sheh A."/>
            <person name="Shen Z."/>
            <person name="Fox J.G."/>
        </authorList>
    </citation>
    <scope>NUCLEOTIDE SEQUENCE [LARGE SCALE GENOMIC DNA]</scope>
    <source>
        <strain evidence="3 4">MIT 97-6194</strain>
    </source>
</reference>
<organism evidence="3 4">
    <name type="scientific">Helicobacter saguini</name>
    <dbReference type="NCBI Taxonomy" id="1548018"/>
    <lineage>
        <taxon>Bacteria</taxon>
        <taxon>Pseudomonadati</taxon>
        <taxon>Campylobacterota</taxon>
        <taxon>Epsilonproteobacteria</taxon>
        <taxon>Campylobacterales</taxon>
        <taxon>Helicobacteraceae</taxon>
        <taxon>Helicobacter</taxon>
    </lineage>
</organism>
<dbReference type="AlphaFoldDB" id="A0A347VTH3"/>
<gene>
    <name evidence="2" type="ORF">DCO61_06085</name>
    <name evidence="3" type="ORF">LS64_006165</name>
</gene>
<keyword evidence="4" id="KW-1185">Reference proteome</keyword>
<sequence length="261" mass="28687">MDDKVINRRNFFKISLLAGGAALSSNLASAHSHNHGSKNVASADSNANVTNLADASSSSVESSNTCPPAVNVRGRMFFQQQLEFDVLSAACERIYPKDESGPGAIELEVPFFIDNQLAGAYGFNAREYMQGPFRAAKAEYGYQSPMYRRDIFLLGIHALEDTAQKAFQKGFADIDDSQKDRILKDFEANKGVVPGISSKEFFTLLRDMTMAGVLADPIYKGNLNMQGWKMMEYPGAQLGYSDSIDSDSYEKVEPQGLVDMN</sequence>
<protein>
    <submittedName>
        <fullName evidence="3">Gluconate 2-dehydrogenase subunit 3 family protein</fullName>
    </submittedName>
</protein>
<dbReference type="EMBL" id="QBIU01000001">
    <property type="protein sequence ID" value="MWV69583.1"/>
    <property type="molecule type" value="Genomic_DNA"/>
</dbReference>
<evidence type="ECO:0000256" key="1">
    <source>
        <dbReference type="SAM" id="SignalP"/>
    </source>
</evidence>
<evidence type="ECO:0000313" key="5">
    <source>
        <dbReference type="Proteomes" id="UP000477070"/>
    </source>
</evidence>
<dbReference type="InterPro" id="IPR006311">
    <property type="entry name" value="TAT_signal"/>
</dbReference>
<dbReference type="InterPro" id="IPR027056">
    <property type="entry name" value="Gluconate_2DH_su3"/>
</dbReference>
<dbReference type="PROSITE" id="PS51318">
    <property type="entry name" value="TAT"/>
    <property type="match status" value="1"/>
</dbReference>
<reference evidence="3" key="3">
    <citation type="submission" date="2018-04" db="EMBL/GenBank/DDBJ databases">
        <authorList>
            <person name="Sheh A."/>
            <person name="Shen Z."/>
            <person name="Mannion A.J."/>
            <person name="Fox J.G."/>
        </authorList>
    </citation>
    <scope>NUCLEOTIDE SEQUENCE</scope>
    <source>
        <strain evidence="3">MIT 97-6194</strain>
    </source>
</reference>
<keyword evidence="1" id="KW-0732">Signal</keyword>
<evidence type="ECO:0000313" key="4">
    <source>
        <dbReference type="Proteomes" id="UP000029714"/>
    </source>
</evidence>
<dbReference type="Pfam" id="PF13618">
    <property type="entry name" value="Gluconate_2-dh3"/>
    <property type="match status" value="1"/>
</dbReference>
<name>A0A347VTH3_9HELI</name>
<proteinExistence type="predicted"/>
<feature type="chain" id="PRO_5036063093" evidence="1">
    <location>
        <begin position="31"/>
        <end position="261"/>
    </location>
</feature>
<dbReference type="STRING" id="1548018.LS64_11780"/>
<evidence type="ECO:0000313" key="2">
    <source>
        <dbReference type="EMBL" id="MWV69583.1"/>
    </source>
</evidence>
<feature type="signal peptide" evidence="1">
    <location>
        <begin position="1"/>
        <end position="30"/>
    </location>
</feature>
<dbReference type="EMBL" id="JRMP02000008">
    <property type="protein sequence ID" value="TLD94299.1"/>
    <property type="molecule type" value="Genomic_DNA"/>
</dbReference>
<accession>A0A347VTH3</accession>